<protein>
    <submittedName>
        <fullName evidence="2">Uncharacterized protein</fullName>
    </submittedName>
</protein>
<dbReference type="EMBL" id="JABFAA010000002">
    <property type="protein sequence ID" value="MBA0677194.1"/>
    <property type="molecule type" value="Genomic_DNA"/>
</dbReference>
<evidence type="ECO:0000313" key="2">
    <source>
        <dbReference type="EMBL" id="MBA0677194.1"/>
    </source>
</evidence>
<reference evidence="2 3" key="1">
    <citation type="journal article" date="2019" name="Genome Biol. Evol.">
        <title>Insights into the evolution of the New World diploid cottons (Gossypium, subgenus Houzingenia) based on genome sequencing.</title>
        <authorList>
            <person name="Grover C.E."/>
            <person name="Arick M.A. 2nd"/>
            <person name="Thrash A."/>
            <person name="Conover J.L."/>
            <person name="Sanders W.S."/>
            <person name="Peterson D.G."/>
            <person name="Frelichowski J.E."/>
            <person name="Scheffler J.A."/>
            <person name="Scheffler B.E."/>
            <person name="Wendel J.F."/>
        </authorList>
    </citation>
    <scope>NUCLEOTIDE SEQUENCE [LARGE SCALE GENOMIC DNA]</scope>
    <source>
        <strain evidence="2">185</strain>
        <tissue evidence="2">Leaf</tissue>
    </source>
</reference>
<evidence type="ECO:0000256" key="1">
    <source>
        <dbReference type="SAM" id="Phobius"/>
    </source>
</evidence>
<proteinExistence type="predicted"/>
<evidence type="ECO:0000313" key="3">
    <source>
        <dbReference type="Proteomes" id="UP000593577"/>
    </source>
</evidence>
<feature type="non-terminal residue" evidence="2">
    <location>
        <position position="1"/>
    </location>
</feature>
<name>A0A7J8WR99_GOSAI</name>
<keyword evidence="3" id="KW-1185">Reference proteome</keyword>
<accession>A0A7J8WR99</accession>
<dbReference type="AlphaFoldDB" id="A0A7J8WR99"/>
<feature type="transmembrane region" description="Helical" evidence="1">
    <location>
        <begin position="21"/>
        <end position="40"/>
    </location>
</feature>
<organism evidence="2 3">
    <name type="scientific">Gossypium aridum</name>
    <name type="common">American cotton</name>
    <name type="synonym">Erioxylum aridum</name>
    <dbReference type="NCBI Taxonomy" id="34290"/>
    <lineage>
        <taxon>Eukaryota</taxon>
        <taxon>Viridiplantae</taxon>
        <taxon>Streptophyta</taxon>
        <taxon>Embryophyta</taxon>
        <taxon>Tracheophyta</taxon>
        <taxon>Spermatophyta</taxon>
        <taxon>Magnoliopsida</taxon>
        <taxon>eudicotyledons</taxon>
        <taxon>Gunneridae</taxon>
        <taxon>Pentapetalae</taxon>
        <taxon>rosids</taxon>
        <taxon>malvids</taxon>
        <taxon>Malvales</taxon>
        <taxon>Malvaceae</taxon>
        <taxon>Malvoideae</taxon>
        <taxon>Gossypium</taxon>
    </lineage>
</organism>
<keyword evidence="1" id="KW-0812">Transmembrane</keyword>
<keyword evidence="1" id="KW-0472">Membrane</keyword>
<keyword evidence="1" id="KW-1133">Transmembrane helix</keyword>
<comment type="caution">
    <text evidence="2">The sequence shown here is derived from an EMBL/GenBank/DDBJ whole genome shotgun (WGS) entry which is preliminary data.</text>
</comment>
<gene>
    <name evidence="2" type="ORF">Goari_018613</name>
</gene>
<sequence length="48" mass="5866">MKWFQAMLKSGVELMMRITLLLAKSMLWMVLLTLWQNAFYRTLKLRFL</sequence>
<dbReference type="Proteomes" id="UP000593577">
    <property type="component" value="Unassembled WGS sequence"/>
</dbReference>